<dbReference type="PANTHER" id="PTHR12133:SF2">
    <property type="entry name" value="TRNA (ADENINE(58)-N(1))-METHYLTRANSFERASE CATALYTIC SUBUNIT TRMT61A"/>
    <property type="match status" value="1"/>
</dbReference>
<dbReference type="SUPFAM" id="SSF53335">
    <property type="entry name" value="S-adenosyl-L-methionine-dependent methyltransferases"/>
    <property type="match status" value="1"/>
</dbReference>
<keyword evidence="5" id="KW-0949">S-adenosyl-L-methionine</keyword>
<feature type="domain" description="tRNA (adenine(58)-N(1))-methyltransferase catalytic subunit TRM61 C-terminal" evidence="9">
    <location>
        <begin position="58"/>
        <end position="235"/>
    </location>
</feature>
<protein>
    <recommendedName>
        <fullName evidence="2">tRNA (adenine(58)-N(1))-methyltransferase</fullName>
        <ecNumber evidence="2">2.1.1.220</ecNumber>
    </recommendedName>
</protein>
<reference evidence="10" key="1">
    <citation type="submission" date="2021-09" db="EMBL/GenBank/DDBJ databases">
        <authorList>
            <consortium name="Pathogen Informatics"/>
        </authorList>
    </citation>
    <scope>NUCLEOTIDE SEQUENCE</scope>
    <source>
        <strain evidence="10">PvW1</strain>
    </source>
</reference>
<dbReference type="GO" id="GO:0030488">
    <property type="term" value="P:tRNA methylation"/>
    <property type="evidence" value="ECO:0007669"/>
    <property type="project" value="InterPro"/>
</dbReference>
<dbReference type="Gene3D" id="3.10.330.20">
    <property type="match status" value="1"/>
</dbReference>
<keyword evidence="3" id="KW-0489">Methyltransferase</keyword>
<evidence type="ECO:0000256" key="4">
    <source>
        <dbReference type="ARBA" id="ARBA00022679"/>
    </source>
</evidence>
<dbReference type="PROSITE" id="PS51620">
    <property type="entry name" value="SAM_TRM61"/>
    <property type="match status" value="1"/>
</dbReference>
<organism evidence="10 11">
    <name type="scientific">Plasmodium vivax</name>
    <name type="common">malaria parasite P. vivax</name>
    <dbReference type="NCBI Taxonomy" id="5855"/>
    <lineage>
        <taxon>Eukaryota</taxon>
        <taxon>Sar</taxon>
        <taxon>Alveolata</taxon>
        <taxon>Apicomplexa</taxon>
        <taxon>Aconoidasida</taxon>
        <taxon>Haemosporida</taxon>
        <taxon>Plasmodiidae</taxon>
        <taxon>Plasmodium</taxon>
        <taxon>Plasmodium (Plasmodium)</taxon>
    </lineage>
</organism>
<evidence type="ECO:0000313" key="11">
    <source>
        <dbReference type="Proteomes" id="UP000779233"/>
    </source>
</evidence>
<feature type="compositionally biased region" description="Polar residues" evidence="8">
    <location>
        <begin position="349"/>
        <end position="369"/>
    </location>
</feature>
<dbReference type="InterPro" id="IPR049470">
    <property type="entry name" value="TRM61_C"/>
</dbReference>
<evidence type="ECO:0000256" key="1">
    <source>
        <dbReference type="ARBA" id="ARBA00004123"/>
    </source>
</evidence>
<comment type="subcellular location">
    <subcellularLocation>
        <location evidence="1">Nucleus</location>
    </subcellularLocation>
</comment>
<evidence type="ECO:0000256" key="5">
    <source>
        <dbReference type="ARBA" id="ARBA00022691"/>
    </source>
</evidence>
<feature type="region of interest" description="Disordered" evidence="8">
    <location>
        <begin position="254"/>
        <end position="377"/>
    </location>
</feature>
<dbReference type="CDD" id="cd02440">
    <property type="entry name" value="AdoMet_MTases"/>
    <property type="match status" value="1"/>
</dbReference>
<feature type="compositionally biased region" description="Basic and acidic residues" evidence="8">
    <location>
        <begin position="314"/>
        <end position="348"/>
    </location>
</feature>
<keyword evidence="7" id="KW-0539">Nucleus</keyword>
<proteinExistence type="predicted"/>
<evidence type="ECO:0000259" key="9">
    <source>
        <dbReference type="Pfam" id="PF08704"/>
    </source>
</evidence>
<gene>
    <name evidence="10" type="ORF">PVW1_140022900</name>
</gene>
<dbReference type="Gene3D" id="3.40.50.150">
    <property type="entry name" value="Vaccinia Virus protein VP39"/>
    <property type="match status" value="1"/>
</dbReference>
<dbReference type="PANTHER" id="PTHR12133">
    <property type="entry name" value="TRNA (ADENINE(58)-N(1))-METHYLTRANSFERASE"/>
    <property type="match status" value="1"/>
</dbReference>
<dbReference type="GO" id="GO:0005634">
    <property type="term" value="C:nucleus"/>
    <property type="evidence" value="ECO:0007669"/>
    <property type="project" value="UniProtKB-SubCell"/>
</dbReference>
<evidence type="ECO:0000256" key="2">
    <source>
        <dbReference type="ARBA" id="ARBA00012796"/>
    </source>
</evidence>
<dbReference type="Proteomes" id="UP000779233">
    <property type="component" value="Unassembled WGS sequence"/>
</dbReference>
<dbReference type="InterPro" id="IPR014816">
    <property type="entry name" value="tRNA_MeTrfase_Gcd14"/>
</dbReference>
<evidence type="ECO:0000256" key="7">
    <source>
        <dbReference type="ARBA" id="ARBA00023242"/>
    </source>
</evidence>
<dbReference type="GO" id="GO:0031515">
    <property type="term" value="C:tRNA (m1A) methyltransferase complex"/>
    <property type="evidence" value="ECO:0007669"/>
    <property type="project" value="InterPro"/>
</dbReference>
<name>A0A8S4H344_PLAVI</name>
<dbReference type="InterPro" id="IPR029063">
    <property type="entry name" value="SAM-dependent_MTases_sf"/>
</dbReference>
<dbReference type="AlphaFoldDB" id="A0A8S4H344"/>
<dbReference type="GO" id="GO:0160107">
    <property type="term" value="F:tRNA (adenine(58)-N1)-methyltransferase activity"/>
    <property type="evidence" value="ECO:0007669"/>
    <property type="project" value="UniProtKB-EC"/>
</dbReference>
<keyword evidence="4" id="KW-0808">Transferase</keyword>
<keyword evidence="6" id="KW-0819">tRNA processing</keyword>
<accession>A0A8S4H344</accession>
<sequence>MLVKENHSVILYADEENVELVKLTSDGVLTNRKGTFLHKNIIGKKYGSKIYDSACRNYIYVLRRTPEFVAISLKKKTQTLYEHDISFICLLCNALPNKKIIEAGTGTGCLTYALASCVLPKGVIHTFEYNEERYEEVRNEFSNFENVKNNIKFHHKDVISDSFVEFQPGEIDSVFLDMPNPWLCVPHVKKVLKERGVFVIFLPCIEQVYKIIEALEENQFCEIVTYELVNKSWEIIRNGGPAGGCKRARQFSLGGAKETSDPLEGVKETGGPLEGVKETGDPLEGVKETGDPLEGVKETGDPLEGVKETGGPLERAKQSSDPLERAKQSNDPLERAKQSNDPLERAKQSSDPSNEQKNCPTPAQSQNPTYRLRQKENKTHTGYLIFSKKELSDEHEQIEIELKGV</sequence>
<evidence type="ECO:0000313" key="10">
    <source>
        <dbReference type="EMBL" id="CAG9471971.1"/>
    </source>
</evidence>
<evidence type="ECO:0000256" key="3">
    <source>
        <dbReference type="ARBA" id="ARBA00022603"/>
    </source>
</evidence>
<dbReference type="VEuPathDB" id="PlasmoDB:PVPAM_140024300"/>
<feature type="compositionally biased region" description="Basic and acidic residues" evidence="8">
    <location>
        <begin position="258"/>
        <end position="267"/>
    </location>
</feature>
<evidence type="ECO:0000256" key="8">
    <source>
        <dbReference type="SAM" id="MobiDB-lite"/>
    </source>
</evidence>
<comment type="caution">
    <text evidence="10">The sequence shown here is derived from an EMBL/GenBank/DDBJ whole genome shotgun (WGS) entry which is preliminary data.</text>
</comment>
<evidence type="ECO:0000256" key="6">
    <source>
        <dbReference type="ARBA" id="ARBA00022694"/>
    </source>
</evidence>
<dbReference type="Pfam" id="PF08704">
    <property type="entry name" value="GCD14"/>
    <property type="match status" value="1"/>
</dbReference>
<dbReference type="EMBL" id="CAJZCX010000003">
    <property type="protein sequence ID" value="CAG9471971.1"/>
    <property type="molecule type" value="Genomic_DNA"/>
</dbReference>
<dbReference type="EC" id="2.1.1.220" evidence="2"/>
<feature type="compositionally biased region" description="Basic and acidic residues" evidence="8">
    <location>
        <begin position="275"/>
        <end position="307"/>
    </location>
</feature>